<dbReference type="PANTHER" id="PTHR43549:SF3">
    <property type="entry name" value="MULTIDRUG RESISTANCE PROTEIN YPNP-RELATED"/>
    <property type="match status" value="1"/>
</dbReference>
<evidence type="ECO:0000256" key="1">
    <source>
        <dbReference type="ARBA" id="ARBA00004651"/>
    </source>
</evidence>
<dbReference type="InterPro" id="IPR002528">
    <property type="entry name" value="MATE_fam"/>
</dbReference>
<dbReference type="GO" id="GO:0015297">
    <property type="term" value="F:antiporter activity"/>
    <property type="evidence" value="ECO:0007669"/>
    <property type="project" value="InterPro"/>
</dbReference>
<reference evidence="8" key="1">
    <citation type="journal article" date="2021" name="Gut Microbes">
        <title>A synthetic consortium of 100 gut commensals modulates the composition and function in a colon model of the microbiome of elderly subjects.</title>
        <authorList>
            <person name="Perez M."/>
            <person name="Ntemiri A."/>
            <person name="Tan H."/>
            <person name="Harris H.M.B."/>
            <person name="Roager H.M."/>
            <person name="Ribiere C."/>
            <person name="O'Toole P.W."/>
        </authorList>
    </citation>
    <scope>NUCLEOTIDE SEQUENCE</scope>
    <source>
        <strain evidence="8">MCC335</strain>
    </source>
</reference>
<keyword evidence="4 7" id="KW-0812">Transmembrane</keyword>
<evidence type="ECO:0000256" key="5">
    <source>
        <dbReference type="ARBA" id="ARBA00022989"/>
    </source>
</evidence>
<evidence type="ECO:0000256" key="3">
    <source>
        <dbReference type="ARBA" id="ARBA00022475"/>
    </source>
</evidence>
<dbReference type="AlphaFoldDB" id="A0AA41K4E0"/>
<name>A0AA41K4E0_9FIRM</name>
<dbReference type="InterPro" id="IPR048279">
    <property type="entry name" value="MdtK-like"/>
</dbReference>
<keyword evidence="2" id="KW-0813">Transport</keyword>
<evidence type="ECO:0000313" key="9">
    <source>
        <dbReference type="Proteomes" id="UP000708338"/>
    </source>
</evidence>
<evidence type="ECO:0000256" key="4">
    <source>
        <dbReference type="ARBA" id="ARBA00022692"/>
    </source>
</evidence>
<dbReference type="GO" id="GO:0042910">
    <property type="term" value="F:xenobiotic transmembrane transporter activity"/>
    <property type="evidence" value="ECO:0007669"/>
    <property type="project" value="InterPro"/>
</dbReference>
<feature type="transmembrane region" description="Helical" evidence="7">
    <location>
        <begin position="319"/>
        <end position="344"/>
    </location>
</feature>
<keyword evidence="3" id="KW-1003">Cell membrane</keyword>
<feature type="transmembrane region" description="Helical" evidence="7">
    <location>
        <begin position="235"/>
        <end position="259"/>
    </location>
</feature>
<dbReference type="PANTHER" id="PTHR43549">
    <property type="entry name" value="MULTIDRUG RESISTANCE PROTEIN YPNP-RELATED"/>
    <property type="match status" value="1"/>
</dbReference>
<dbReference type="Proteomes" id="UP000708338">
    <property type="component" value="Unassembled WGS sequence"/>
</dbReference>
<comment type="caution">
    <text evidence="8">The sequence shown here is derived from an EMBL/GenBank/DDBJ whole genome shotgun (WGS) entry which is preliminary data.</text>
</comment>
<evidence type="ECO:0000256" key="7">
    <source>
        <dbReference type="SAM" id="Phobius"/>
    </source>
</evidence>
<dbReference type="EMBL" id="WQPS01000004">
    <property type="protein sequence ID" value="MBT9808708.1"/>
    <property type="molecule type" value="Genomic_DNA"/>
</dbReference>
<evidence type="ECO:0000256" key="2">
    <source>
        <dbReference type="ARBA" id="ARBA00022448"/>
    </source>
</evidence>
<feature type="transmembrane region" description="Helical" evidence="7">
    <location>
        <begin position="194"/>
        <end position="214"/>
    </location>
</feature>
<feature type="transmembrane region" description="Helical" evidence="7">
    <location>
        <begin position="420"/>
        <end position="438"/>
    </location>
</feature>
<feature type="transmembrane region" description="Helical" evidence="7">
    <location>
        <begin position="93"/>
        <end position="116"/>
    </location>
</feature>
<feature type="transmembrane region" description="Helical" evidence="7">
    <location>
        <begin position="279"/>
        <end position="299"/>
    </location>
</feature>
<accession>A0AA41K4E0</accession>
<organism evidence="8 9">
    <name type="scientific">Enterocloster citroniae</name>
    <dbReference type="NCBI Taxonomy" id="358743"/>
    <lineage>
        <taxon>Bacteria</taxon>
        <taxon>Bacillati</taxon>
        <taxon>Bacillota</taxon>
        <taxon>Clostridia</taxon>
        <taxon>Lachnospirales</taxon>
        <taxon>Lachnospiraceae</taxon>
        <taxon>Enterocloster</taxon>
    </lineage>
</organism>
<feature type="transmembrane region" description="Helical" evidence="7">
    <location>
        <begin position="388"/>
        <end position="408"/>
    </location>
</feature>
<evidence type="ECO:0000313" key="8">
    <source>
        <dbReference type="EMBL" id="MBT9808708.1"/>
    </source>
</evidence>
<proteinExistence type="predicted"/>
<dbReference type="Pfam" id="PF01554">
    <property type="entry name" value="MatE"/>
    <property type="match status" value="2"/>
</dbReference>
<sequence>MIDKENLTTGSVPKKLIAFALPLLLANLLQSFYSIVDMLVVGRIVGKTGLAAISNASMVSFIINSICIGVTMGGTVLIAQFKGADDVKGQSETVGTLFSLTLTASGVVTAAALLGYKPLFGLLSIPSDAMGDACEYMEVICRGTVFVFGYNGVCSIMKGFGDSKSPLYFVGIAAIVNIVLDLLLVGPFGMGAKGAAYATIFSQGISFAAAMIHLKRRSFIFDFKPEHFVVKKDKLAMILKVGLPTAVQMVVVNISYLLITGMLNQFGVAVAAASGVGLKINTFAGMPCWAVGQAVTAMAGQNMGANNRERVRETTNTGLCLNLAITAVVVLFVQIFAGPIIRLFDPVSPEVTRDGILYLRICCGLNSLIYGAMYTFDSFAIGVGSANVAMVNALLDAVVVRLPVSWLLAFPLSFGFPGVYLGQALSPILPAVAGGLYFKSRIWERGNLIRRKGTEEEENT</sequence>
<dbReference type="PIRSF" id="PIRSF006603">
    <property type="entry name" value="DinF"/>
    <property type="match status" value="1"/>
</dbReference>
<dbReference type="GO" id="GO:0005886">
    <property type="term" value="C:plasma membrane"/>
    <property type="evidence" value="ECO:0007669"/>
    <property type="project" value="UniProtKB-SubCell"/>
</dbReference>
<evidence type="ECO:0000256" key="6">
    <source>
        <dbReference type="ARBA" id="ARBA00023136"/>
    </source>
</evidence>
<dbReference type="NCBIfam" id="TIGR00797">
    <property type="entry name" value="matE"/>
    <property type="match status" value="1"/>
</dbReference>
<feature type="transmembrane region" description="Helical" evidence="7">
    <location>
        <begin position="167"/>
        <end position="188"/>
    </location>
</feature>
<keyword evidence="6 7" id="KW-0472">Membrane</keyword>
<gene>
    <name evidence="8" type="ORF">GPL26_03500</name>
</gene>
<protein>
    <submittedName>
        <fullName evidence="8">MATE family efflux transporter</fullName>
    </submittedName>
</protein>
<dbReference type="InterPro" id="IPR052031">
    <property type="entry name" value="Membrane_Transporter-Flippase"/>
</dbReference>
<dbReference type="CDD" id="cd13138">
    <property type="entry name" value="MATE_yoeA_like"/>
    <property type="match status" value="1"/>
</dbReference>
<feature type="transmembrane region" description="Helical" evidence="7">
    <location>
        <begin position="356"/>
        <end position="376"/>
    </location>
</feature>
<dbReference type="RefSeq" id="WP_117450672.1">
    <property type="nucleotide sequence ID" value="NZ_CABJDD010000002.1"/>
</dbReference>
<feature type="transmembrane region" description="Helical" evidence="7">
    <location>
        <begin position="16"/>
        <end position="40"/>
    </location>
</feature>
<feature type="transmembrane region" description="Helical" evidence="7">
    <location>
        <begin position="61"/>
        <end position="81"/>
    </location>
</feature>
<comment type="subcellular location">
    <subcellularLocation>
        <location evidence="1">Cell membrane</location>
        <topology evidence="1">Multi-pass membrane protein</topology>
    </subcellularLocation>
</comment>
<keyword evidence="5 7" id="KW-1133">Transmembrane helix</keyword>